<evidence type="ECO:0000256" key="1">
    <source>
        <dbReference type="SAM" id="Phobius"/>
    </source>
</evidence>
<protein>
    <submittedName>
        <fullName evidence="2">Uncharacterized protein</fullName>
    </submittedName>
</protein>
<dbReference type="InterPro" id="IPR053018">
    <property type="entry name" value="Elsinochrome_Biosynth-Asso"/>
</dbReference>
<dbReference type="PANTHER" id="PTHR37577">
    <property type="entry name" value="INTEGRAL MEMBRANE PROTEIN"/>
    <property type="match status" value="1"/>
</dbReference>
<feature type="transmembrane region" description="Helical" evidence="1">
    <location>
        <begin position="319"/>
        <end position="339"/>
    </location>
</feature>
<reference evidence="2" key="1">
    <citation type="submission" date="2021-06" db="EMBL/GenBank/DDBJ databases">
        <title>Comparative genomics, transcriptomics and evolutionary studies reveal genomic signatures of adaptation to plant cell wall in hemibiotrophic fungi.</title>
        <authorList>
            <consortium name="DOE Joint Genome Institute"/>
            <person name="Baroncelli R."/>
            <person name="Diaz J.F."/>
            <person name="Benocci T."/>
            <person name="Peng M."/>
            <person name="Battaglia E."/>
            <person name="Haridas S."/>
            <person name="Andreopoulos W."/>
            <person name="Labutti K."/>
            <person name="Pangilinan J."/>
            <person name="Floch G.L."/>
            <person name="Makela M.R."/>
            <person name="Henrissat B."/>
            <person name="Grigoriev I.V."/>
            <person name="Crouch J.A."/>
            <person name="De Vries R.P."/>
            <person name="Sukno S.A."/>
            <person name="Thon M.R."/>
        </authorList>
    </citation>
    <scope>NUCLEOTIDE SEQUENCE</scope>
    <source>
        <strain evidence="2">CBS 102054</strain>
    </source>
</reference>
<feature type="transmembrane region" description="Helical" evidence="1">
    <location>
        <begin position="141"/>
        <end position="166"/>
    </location>
</feature>
<organism evidence="2 3">
    <name type="scientific">Colletotrichum phormii</name>
    <dbReference type="NCBI Taxonomy" id="359342"/>
    <lineage>
        <taxon>Eukaryota</taxon>
        <taxon>Fungi</taxon>
        <taxon>Dikarya</taxon>
        <taxon>Ascomycota</taxon>
        <taxon>Pezizomycotina</taxon>
        <taxon>Sordariomycetes</taxon>
        <taxon>Hypocreomycetidae</taxon>
        <taxon>Glomerellales</taxon>
        <taxon>Glomerellaceae</taxon>
        <taxon>Colletotrichum</taxon>
        <taxon>Colletotrichum acutatum species complex</taxon>
    </lineage>
</organism>
<comment type="caution">
    <text evidence="2">The sequence shown here is derived from an EMBL/GenBank/DDBJ whole genome shotgun (WGS) entry which is preliminary data.</text>
</comment>
<keyword evidence="1" id="KW-0812">Transmembrane</keyword>
<dbReference type="EMBL" id="JAHMHQ010000001">
    <property type="protein sequence ID" value="KAK1656000.1"/>
    <property type="molecule type" value="Genomic_DNA"/>
</dbReference>
<keyword evidence="3" id="KW-1185">Reference proteome</keyword>
<keyword evidence="1" id="KW-0472">Membrane</keyword>
<proteinExistence type="predicted"/>
<sequence length="387" mass="43070">MSQSACPARFNCESADAWEPNSDIAGLRVLIGFVGTGYLVFALLVVHYFVAYEPQLPPPQQTRNDERPSQAAIHEHSMVNRSESRVVNAGTHTDPIHWEPNPIDVKLLAWVRSRTAKLLVFLGASLPLVSKTSSNRVNCCFNMGVVAMCDVQIVTGISILISGFICLDKNLSALHWKIITYLAWFSCVTHLSGLTALRRYFQTHQREKSLRITLMFVLLAILIVAMVPSGFFNWRSPRADLSIPQPTAASAKTSAACFYNLACGKELYYLDASRVNCTKSCANSPNKMFNPHDCKISPSLSTEELDCTSLSKSSAMQEMIISTVMLLFGFFSRVIKLSTHISSTTRRRMVMPMRNCTVGLLLLQVSMLDFTPRCTHYGKVAPPYNLV</sequence>
<evidence type="ECO:0000313" key="3">
    <source>
        <dbReference type="Proteomes" id="UP001243989"/>
    </source>
</evidence>
<gene>
    <name evidence="2" type="ORF">BDP81DRAFT_13844</name>
</gene>
<feature type="transmembrane region" description="Helical" evidence="1">
    <location>
        <begin position="209"/>
        <end position="232"/>
    </location>
</feature>
<keyword evidence="1" id="KW-1133">Transmembrane helix</keyword>
<dbReference type="PANTHER" id="PTHR37577:SF1">
    <property type="entry name" value="INTEGRAL MEMBRANE PROTEIN"/>
    <property type="match status" value="1"/>
</dbReference>
<dbReference type="RefSeq" id="XP_060452044.1">
    <property type="nucleotide sequence ID" value="XM_060581805.1"/>
</dbReference>
<dbReference type="Proteomes" id="UP001243989">
    <property type="component" value="Unassembled WGS sequence"/>
</dbReference>
<name>A0AAJ0A3W1_9PEZI</name>
<evidence type="ECO:0000313" key="2">
    <source>
        <dbReference type="EMBL" id="KAK1656000.1"/>
    </source>
</evidence>
<feature type="transmembrane region" description="Helical" evidence="1">
    <location>
        <begin position="29"/>
        <end position="50"/>
    </location>
</feature>
<dbReference type="AlphaFoldDB" id="A0AAJ0A3W1"/>
<feature type="transmembrane region" description="Helical" evidence="1">
    <location>
        <begin position="178"/>
        <end position="197"/>
    </location>
</feature>
<accession>A0AAJ0A3W1</accession>
<dbReference type="GeneID" id="85466667"/>